<reference evidence="1" key="1">
    <citation type="submission" date="2022-10" db="EMBL/GenBank/DDBJ databases">
        <title>Culturing micro-colonial fungi from biological soil crusts in the Mojave desert and describing Neophaeococcomyces mojavensis, and introducing the new genera and species Taxawa tesnikishii.</title>
        <authorList>
            <person name="Kurbessoian T."/>
            <person name="Stajich J.E."/>
        </authorList>
    </citation>
    <scope>NUCLEOTIDE SEQUENCE</scope>
    <source>
        <strain evidence="1">JES_112</strain>
    </source>
</reference>
<proteinExistence type="predicted"/>
<dbReference type="EMBL" id="JAPDRQ010000082">
    <property type="protein sequence ID" value="KAJ9656190.1"/>
    <property type="molecule type" value="Genomic_DNA"/>
</dbReference>
<gene>
    <name evidence="1" type="ORF">H2198_005152</name>
</gene>
<sequence>MDKIIPTSEISVSQITQSVQELDTATRRLQAVIDANHSMGMLHLLVNLGGALHAAVARLWNAKFGLRFLSPDVEKQMIWTEEIISAVRRFAQGLEDETVYFITALRLPFVDHLQGVVVKPEGAFAQLDKLSEAFRSQHYDSEYKGRSPIGFGGASPPALIYLCDLATEVDVVAGELEMTKQVLGEVCHIMWGDFVAQVEVQDDV</sequence>
<evidence type="ECO:0000313" key="1">
    <source>
        <dbReference type="EMBL" id="KAJ9656190.1"/>
    </source>
</evidence>
<protein>
    <submittedName>
        <fullName evidence="1">Uncharacterized protein</fullName>
    </submittedName>
</protein>
<organism evidence="1 2">
    <name type="scientific">Neophaeococcomyces mojaviensis</name>
    <dbReference type="NCBI Taxonomy" id="3383035"/>
    <lineage>
        <taxon>Eukaryota</taxon>
        <taxon>Fungi</taxon>
        <taxon>Dikarya</taxon>
        <taxon>Ascomycota</taxon>
        <taxon>Pezizomycotina</taxon>
        <taxon>Eurotiomycetes</taxon>
        <taxon>Chaetothyriomycetidae</taxon>
        <taxon>Chaetothyriales</taxon>
        <taxon>Chaetothyriales incertae sedis</taxon>
        <taxon>Neophaeococcomyces</taxon>
    </lineage>
</organism>
<evidence type="ECO:0000313" key="2">
    <source>
        <dbReference type="Proteomes" id="UP001172386"/>
    </source>
</evidence>
<name>A0ACC3A6X6_9EURO</name>
<dbReference type="Proteomes" id="UP001172386">
    <property type="component" value="Unassembled WGS sequence"/>
</dbReference>
<keyword evidence="2" id="KW-1185">Reference proteome</keyword>
<accession>A0ACC3A6X6</accession>
<comment type="caution">
    <text evidence="1">The sequence shown here is derived from an EMBL/GenBank/DDBJ whole genome shotgun (WGS) entry which is preliminary data.</text>
</comment>